<reference evidence="4" key="2">
    <citation type="journal article" date="2016" name="Int. J. Syst. Evol. Microbiol.">
        <title>Complete genome sequence and cell structure of Limnochorda pilosa, a Gram-negative spore-former within the phylum Firmicutes.</title>
        <authorList>
            <person name="Watanabe M."/>
            <person name="Kojima H."/>
            <person name="Fukui M."/>
        </authorList>
    </citation>
    <scope>NUCLEOTIDE SEQUENCE [LARGE SCALE GENOMIC DNA]</scope>
    <source>
        <strain evidence="4">HC45</strain>
    </source>
</reference>
<accession>A0A0K2SJS7</accession>
<gene>
    <name evidence="3" type="ORF">LIP_1519</name>
</gene>
<dbReference type="KEGG" id="lpil:LIP_1519"/>
<feature type="domain" description="Hydantoinase/oxoprolinase N-terminal" evidence="2">
    <location>
        <begin position="17"/>
        <end position="187"/>
    </location>
</feature>
<dbReference type="InterPro" id="IPR043129">
    <property type="entry name" value="ATPase_NBD"/>
</dbReference>
<sequence>MAGTGGAQDAQKGRRVRIGIDVGGTFTDAVAIDDGSLEILAQLKIPTTHSDDHGVAAGVVRAVRGVLEQGEIDPSEVVFISHGTTQATNALLEGDVVTVGVVGMGTGLDGARARGQTQIEPIPLAQGKVLHPVHTFVETGNGFGPERVEAALRSLIDQGAEAVVAAEAYSVDDPQRELQVQQAARELGLPGSSSHEISKRYGLKMRTRTAVINASILPRMTRTADMTEESVQAAGIAAPLMIMRGDGGSMMVDEMRRRPILTLLSGPAAGVAGALMYAKVSDGLFLEVGGTSTDISLIKNGRVMVDYAEVGGHRTYLRSLDVRTVGVAGGSMIRIREGRMVEVGPRSAHIAGLAYAVFSEPEEMEGAELEVFAPLPGDPAEYVAIRAASGKRFALTLSDAANLLGLAAPGEYAHGNVEAARRAWGPLARVLGTDVEEAARQALELAAEKVLAPIHALRRKYALEESKVVLVGGGGGSAAVVPYVAGKLGVPHRIVENAPIISTIGVALAMIRETIERSVSNPTEQDLLRIRREAQEAVIGLGAEPSTVEVQMEVLPDESLVRAVATGATELRTGTARRASLSVDARRGVVAQGLGVPVEAVEHLGGSSGLDAYGHTVEKRALFGLLKKQEQRVQVCDQEGVVRLKLSHAFTQAATVARARSAATGVMERASTVKDTGRVLPNVFVLVGSRLVDLSGIADEELIHSMIETELAGLPGETPVVFVAEPR</sequence>
<dbReference type="SUPFAM" id="SSF53067">
    <property type="entry name" value="Actin-like ATPase domain"/>
    <property type="match status" value="1"/>
</dbReference>
<dbReference type="InterPro" id="IPR008040">
    <property type="entry name" value="Hydant_A_N"/>
</dbReference>
<evidence type="ECO:0000313" key="4">
    <source>
        <dbReference type="Proteomes" id="UP000065807"/>
    </source>
</evidence>
<dbReference type="EMBL" id="AP014924">
    <property type="protein sequence ID" value="BAS27366.1"/>
    <property type="molecule type" value="Genomic_DNA"/>
</dbReference>
<reference evidence="4" key="1">
    <citation type="submission" date="2015-07" db="EMBL/GenBank/DDBJ databases">
        <title>Complete genome sequence and phylogenetic analysis of Limnochorda pilosa.</title>
        <authorList>
            <person name="Watanabe M."/>
            <person name="Kojima H."/>
            <person name="Fukui M."/>
        </authorList>
    </citation>
    <scope>NUCLEOTIDE SEQUENCE [LARGE SCALE GENOMIC DNA]</scope>
    <source>
        <strain evidence="4">HC45</strain>
    </source>
</reference>
<dbReference type="Pfam" id="PF05378">
    <property type="entry name" value="Hydant_A_N"/>
    <property type="match status" value="1"/>
</dbReference>
<dbReference type="Pfam" id="PF01968">
    <property type="entry name" value="Hydantoinase_A"/>
    <property type="match status" value="1"/>
</dbReference>
<keyword evidence="4" id="KW-1185">Reference proteome</keyword>
<dbReference type="RefSeq" id="WP_068136107.1">
    <property type="nucleotide sequence ID" value="NZ_AP014924.1"/>
</dbReference>
<dbReference type="PATRIC" id="fig|1555112.3.peg.1551"/>
<dbReference type="GO" id="GO:0017168">
    <property type="term" value="F:5-oxoprolinase (ATP-hydrolyzing) activity"/>
    <property type="evidence" value="ECO:0007669"/>
    <property type="project" value="TreeGrafter"/>
</dbReference>
<dbReference type="PANTHER" id="PTHR11365">
    <property type="entry name" value="5-OXOPROLINASE RELATED"/>
    <property type="match status" value="1"/>
</dbReference>
<feature type="domain" description="Hydantoinase A/oxoprolinase" evidence="1">
    <location>
        <begin position="206"/>
        <end position="514"/>
    </location>
</feature>
<dbReference type="InterPro" id="IPR045079">
    <property type="entry name" value="Oxoprolinase-like"/>
</dbReference>
<dbReference type="Gene3D" id="3.30.420.40">
    <property type="match status" value="1"/>
</dbReference>
<organism evidence="3 4">
    <name type="scientific">Limnochorda pilosa</name>
    <dbReference type="NCBI Taxonomy" id="1555112"/>
    <lineage>
        <taxon>Bacteria</taxon>
        <taxon>Bacillati</taxon>
        <taxon>Bacillota</taxon>
        <taxon>Limnochordia</taxon>
        <taxon>Limnochordales</taxon>
        <taxon>Limnochordaceae</taxon>
        <taxon>Limnochorda</taxon>
    </lineage>
</organism>
<proteinExistence type="predicted"/>
<dbReference type="PANTHER" id="PTHR11365:SF23">
    <property type="entry name" value="HYPOTHETICAL 5-OXOPROLINASE (EUROFUNG)-RELATED"/>
    <property type="match status" value="1"/>
</dbReference>
<evidence type="ECO:0000259" key="1">
    <source>
        <dbReference type="Pfam" id="PF01968"/>
    </source>
</evidence>
<name>A0A0K2SJS7_LIMPI</name>
<dbReference type="GO" id="GO:0006749">
    <property type="term" value="P:glutathione metabolic process"/>
    <property type="evidence" value="ECO:0007669"/>
    <property type="project" value="TreeGrafter"/>
</dbReference>
<dbReference type="AlphaFoldDB" id="A0A0K2SJS7"/>
<dbReference type="STRING" id="1555112.LIP_1519"/>
<evidence type="ECO:0000259" key="2">
    <source>
        <dbReference type="Pfam" id="PF05378"/>
    </source>
</evidence>
<dbReference type="InterPro" id="IPR002821">
    <property type="entry name" value="Hydantoinase_A"/>
</dbReference>
<evidence type="ECO:0000313" key="3">
    <source>
        <dbReference type="EMBL" id="BAS27366.1"/>
    </source>
</evidence>
<protein>
    <submittedName>
        <fullName evidence="3">Hydantoinase</fullName>
    </submittedName>
</protein>
<dbReference type="GO" id="GO:0005829">
    <property type="term" value="C:cytosol"/>
    <property type="evidence" value="ECO:0007669"/>
    <property type="project" value="TreeGrafter"/>
</dbReference>
<dbReference type="Proteomes" id="UP000065807">
    <property type="component" value="Chromosome"/>
</dbReference>